<gene>
    <name evidence="1" type="ORF">FTRO_0090060</name>
</gene>
<dbReference type="Proteomes" id="UP000064514">
    <property type="component" value="Unassembled WGS sequence"/>
</dbReference>
<proteinExistence type="predicted"/>
<evidence type="ECO:0000313" key="1">
    <source>
        <dbReference type="EMBL" id="GAP04805.1"/>
    </source>
</evidence>
<dbReference type="EMBL" id="DF968086">
    <property type="protein sequence ID" value="GAP04805.1"/>
    <property type="molecule type" value="Genomic_DNA"/>
</dbReference>
<reference evidence="1" key="1">
    <citation type="journal article" date="2015" name="BMC Genomics">
        <title>Comparative genomics of Fructobacillus spp. and Leuconostoc spp. reveals niche-specific evolution of Fructobacillus spp.</title>
        <authorList>
            <person name="Endo A."/>
            <person name="Tanizawa Y."/>
            <person name="Tanaka N."/>
            <person name="Maeno S."/>
            <person name="Kumar H."/>
            <person name="Shiwa Y."/>
            <person name="Okada S."/>
            <person name="Yoshikawa H."/>
            <person name="Dicks L."/>
            <person name="Nakagawa J."/>
            <person name="Arita M."/>
        </authorList>
    </citation>
    <scope>NUCLEOTIDE SEQUENCE [LARGE SCALE GENOMIC DNA]</scope>
    <source>
        <strain evidence="1">F214-1</strain>
    </source>
</reference>
<accession>A0A3F3H1B0</accession>
<name>A0A3F3H1B0_9LACO</name>
<protein>
    <submittedName>
        <fullName evidence="1">Uncharacterized protein</fullName>
    </submittedName>
</protein>
<dbReference type="AlphaFoldDB" id="A0A3F3H1B0"/>
<dbReference type="RefSeq" id="WP_059394152.1">
    <property type="nucleotide sequence ID" value="NZ_DF968086.1"/>
</dbReference>
<sequence length="232" mass="27448">MVISDWITLLGIILSLGTSAWSLWQTNRTLKQSNKLELLEKRFNTFQLSEQLYEVIVAEKSILKLNENYQEVNPINFRAMINCTELESLRAVIPNPFDVYENPLNYPEAQNVFLKKISDLNSRANLSNFLFDEPASKALSTFIKNYADLLDGRRHYAILLAQYRKEEDRYNRGHQLNFGNKIDHYEFLEKHTEEPKIRKLYLEEPIRNLQRSFDQYEKARESIKDQIKLPNK</sequence>
<organism evidence="1">
    <name type="scientific">Fructobacillus tropaeoli</name>
    <dbReference type="NCBI Taxonomy" id="709323"/>
    <lineage>
        <taxon>Bacteria</taxon>
        <taxon>Bacillati</taxon>
        <taxon>Bacillota</taxon>
        <taxon>Bacilli</taxon>
        <taxon>Lactobacillales</taxon>
        <taxon>Lactobacillaceae</taxon>
        <taxon>Fructobacillus</taxon>
    </lineage>
</organism>
<dbReference type="STRING" id="709323.GCA_001047135_01369"/>